<protein>
    <submittedName>
        <fullName evidence="2">Uncharacterized protein</fullName>
    </submittedName>
</protein>
<dbReference type="EMBL" id="JAAALK010000288">
    <property type="protein sequence ID" value="KAG8055387.1"/>
    <property type="molecule type" value="Genomic_DNA"/>
</dbReference>
<dbReference type="AlphaFoldDB" id="A0A8J5RV37"/>
<sequence>MLESQSYTRRRHARARQVAKPAEEGRKEIKGEGKQGKNRAGARENKARIELGRVVSRTQILELLPEWSGLRMLISLEQLTRHTESPHAHNHWRPRPCARVTRGTRAEMLPRFASPRLSPPFG</sequence>
<evidence type="ECO:0000256" key="1">
    <source>
        <dbReference type="SAM" id="MobiDB-lite"/>
    </source>
</evidence>
<comment type="caution">
    <text evidence="2">The sequence shown here is derived from an EMBL/GenBank/DDBJ whole genome shotgun (WGS) entry which is preliminary data.</text>
</comment>
<gene>
    <name evidence="2" type="ORF">GUJ93_ZPchr0001g29337</name>
</gene>
<dbReference type="Proteomes" id="UP000729402">
    <property type="component" value="Unassembled WGS sequence"/>
</dbReference>
<proteinExistence type="predicted"/>
<reference evidence="2" key="1">
    <citation type="journal article" date="2021" name="bioRxiv">
        <title>Whole Genome Assembly and Annotation of Northern Wild Rice, Zizania palustris L., Supports a Whole Genome Duplication in the Zizania Genus.</title>
        <authorList>
            <person name="Haas M."/>
            <person name="Kono T."/>
            <person name="Macchietto M."/>
            <person name="Millas R."/>
            <person name="McGilp L."/>
            <person name="Shao M."/>
            <person name="Duquette J."/>
            <person name="Hirsch C.N."/>
            <person name="Kimball J."/>
        </authorList>
    </citation>
    <scope>NUCLEOTIDE SEQUENCE</scope>
    <source>
        <tissue evidence="2">Fresh leaf tissue</tissue>
    </source>
</reference>
<evidence type="ECO:0000313" key="2">
    <source>
        <dbReference type="EMBL" id="KAG8055387.1"/>
    </source>
</evidence>
<reference evidence="2" key="2">
    <citation type="submission" date="2021-02" db="EMBL/GenBank/DDBJ databases">
        <authorList>
            <person name="Kimball J.A."/>
            <person name="Haas M.W."/>
            <person name="Macchietto M."/>
            <person name="Kono T."/>
            <person name="Duquette J."/>
            <person name="Shao M."/>
        </authorList>
    </citation>
    <scope>NUCLEOTIDE SEQUENCE</scope>
    <source>
        <tissue evidence="2">Fresh leaf tissue</tissue>
    </source>
</reference>
<organism evidence="2 3">
    <name type="scientific">Zizania palustris</name>
    <name type="common">Northern wild rice</name>
    <dbReference type="NCBI Taxonomy" id="103762"/>
    <lineage>
        <taxon>Eukaryota</taxon>
        <taxon>Viridiplantae</taxon>
        <taxon>Streptophyta</taxon>
        <taxon>Embryophyta</taxon>
        <taxon>Tracheophyta</taxon>
        <taxon>Spermatophyta</taxon>
        <taxon>Magnoliopsida</taxon>
        <taxon>Liliopsida</taxon>
        <taxon>Poales</taxon>
        <taxon>Poaceae</taxon>
        <taxon>BOP clade</taxon>
        <taxon>Oryzoideae</taxon>
        <taxon>Oryzeae</taxon>
        <taxon>Zizaniinae</taxon>
        <taxon>Zizania</taxon>
    </lineage>
</organism>
<feature type="region of interest" description="Disordered" evidence="1">
    <location>
        <begin position="1"/>
        <end position="46"/>
    </location>
</feature>
<accession>A0A8J5RV37</accession>
<feature type="compositionally biased region" description="Basic and acidic residues" evidence="1">
    <location>
        <begin position="21"/>
        <end position="46"/>
    </location>
</feature>
<keyword evidence="3" id="KW-1185">Reference proteome</keyword>
<feature type="compositionally biased region" description="Basic residues" evidence="1">
    <location>
        <begin position="8"/>
        <end position="17"/>
    </location>
</feature>
<evidence type="ECO:0000313" key="3">
    <source>
        <dbReference type="Proteomes" id="UP000729402"/>
    </source>
</evidence>
<name>A0A8J5RV37_ZIZPA</name>